<dbReference type="RefSeq" id="WP_090361868.1">
    <property type="nucleotide sequence ID" value="NZ_FNEM01000002.1"/>
</dbReference>
<keyword evidence="2" id="KW-0175">Coiled coil</keyword>
<keyword evidence="5" id="KW-1185">Reference proteome</keyword>
<feature type="coiled-coil region" evidence="2">
    <location>
        <begin position="131"/>
        <end position="165"/>
    </location>
</feature>
<dbReference type="Pfam" id="PF25973">
    <property type="entry name" value="BSH_CzcB"/>
    <property type="match status" value="1"/>
</dbReference>
<reference evidence="5" key="1">
    <citation type="submission" date="2016-10" db="EMBL/GenBank/DDBJ databases">
        <authorList>
            <person name="Varghese N."/>
            <person name="Submissions S."/>
        </authorList>
    </citation>
    <scope>NUCLEOTIDE SEQUENCE [LARGE SCALE GENOMIC DNA]</scope>
    <source>
        <strain evidence="5">DSM 23317</strain>
    </source>
</reference>
<accession>A0A1G8LVE8</accession>
<dbReference type="Gene3D" id="2.40.50.100">
    <property type="match status" value="1"/>
</dbReference>
<proteinExistence type="inferred from homology"/>
<dbReference type="InterPro" id="IPR006143">
    <property type="entry name" value="RND_pump_MFP"/>
</dbReference>
<name>A0A1G8LVE8_9GAMM</name>
<feature type="domain" description="CzcB-like barrel-sandwich hybrid" evidence="3">
    <location>
        <begin position="68"/>
        <end position="199"/>
    </location>
</feature>
<dbReference type="Gene3D" id="1.10.287.470">
    <property type="entry name" value="Helix hairpin bin"/>
    <property type="match status" value="1"/>
</dbReference>
<dbReference type="NCBIfam" id="TIGR01730">
    <property type="entry name" value="RND_mfp"/>
    <property type="match status" value="1"/>
</dbReference>
<dbReference type="Gene3D" id="2.40.30.170">
    <property type="match status" value="1"/>
</dbReference>
<organism evidence="4 5">
    <name type="scientific">Ferrimonas sediminum</name>
    <dbReference type="NCBI Taxonomy" id="718193"/>
    <lineage>
        <taxon>Bacteria</taxon>
        <taxon>Pseudomonadati</taxon>
        <taxon>Pseudomonadota</taxon>
        <taxon>Gammaproteobacteria</taxon>
        <taxon>Alteromonadales</taxon>
        <taxon>Ferrimonadaceae</taxon>
        <taxon>Ferrimonas</taxon>
    </lineage>
</organism>
<dbReference type="PANTHER" id="PTHR30469">
    <property type="entry name" value="MULTIDRUG RESISTANCE PROTEIN MDTA"/>
    <property type="match status" value="1"/>
</dbReference>
<dbReference type="EMBL" id="FNEM01000002">
    <property type="protein sequence ID" value="SDI59140.1"/>
    <property type="molecule type" value="Genomic_DNA"/>
</dbReference>
<evidence type="ECO:0000313" key="5">
    <source>
        <dbReference type="Proteomes" id="UP000199527"/>
    </source>
</evidence>
<sequence>MTRFQWLTATLLALPLSGCQQQIPQTPEKAPTEVYAQSIQMQNSYPVTHRFVGRVYHPLTSEIGFEPAGTVDQIAVDLGQKVTQGQPLATLDTRLLHSEADQLRASLAQNQADLSLTQATLKRQLSLSKQGYQSEQQLDELRSQKAQLQARRQQLQANLQSVGIRLQKSTLTAPYAGTIVQRHLTQGQVTGNGQPAFTLVPDGAAEARVGLPVRLLSRLPLDHPWRASIDGRPLTLDYIGRSAEVDPATRTVTLRFALGPEQRLLNGQLMYLEVEEQITATNARVPLTALTAGLRGLWNLYVLEDLGDDNYQVGRRDIRVLHADQHHAWVAGAIDNDDRLISTGLQRLVSGQRVTVIGDQSQMVVSQAAATEAAL</sequence>
<dbReference type="SUPFAM" id="SSF111369">
    <property type="entry name" value="HlyD-like secretion proteins"/>
    <property type="match status" value="1"/>
</dbReference>
<evidence type="ECO:0000256" key="1">
    <source>
        <dbReference type="ARBA" id="ARBA00009477"/>
    </source>
</evidence>
<protein>
    <submittedName>
        <fullName evidence="4">RND family efflux transporter, MFP subunit</fullName>
    </submittedName>
</protein>
<evidence type="ECO:0000256" key="2">
    <source>
        <dbReference type="SAM" id="Coils"/>
    </source>
</evidence>
<dbReference type="GO" id="GO:0015562">
    <property type="term" value="F:efflux transmembrane transporter activity"/>
    <property type="evidence" value="ECO:0007669"/>
    <property type="project" value="TreeGrafter"/>
</dbReference>
<evidence type="ECO:0000259" key="3">
    <source>
        <dbReference type="Pfam" id="PF25973"/>
    </source>
</evidence>
<dbReference type="Proteomes" id="UP000199527">
    <property type="component" value="Unassembled WGS sequence"/>
</dbReference>
<dbReference type="PANTHER" id="PTHR30469:SF11">
    <property type="entry name" value="BLL4320 PROTEIN"/>
    <property type="match status" value="1"/>
</dbReference>
<comment type="similarity">
    <text evidence="1">Belongs to the membrane fusion protein (MFP) (TC 8.A.1) family.</text>
</comment>
<dbReference type="OrthoDB" id="266524at2"/>
<dbReference type="Gene3D" id="2.40.420.20">
    <property type="match status" value="1"/>
</dbReference>
<gene>
    <name evidence="4" type="ORF">SAMN04488540_102171</name>
</gene>
<dbReference type="InterPro" id="IPR058647">
    <property type="entry name" value="BSH_CzcB-like"/>
</dbReference>
<dbReference type="GO" id="GO:1990281">
    <property type="term" value="C:efflux pump complex"/>
    <property type="evidence" value="ECO:0007669"/>
    <property type="project" value="TreeGrafter"/>
</dbReference>
<evidence type="ECO:0000313" key="4">
    <source>
        <dbReference type="EMBL" id="SDI59140.1"/>
    </source>
</evidence>
<dbReference type="AlphaFoldDB" id="A0A1G8LVE8"/>